<name>A0ABQ9FL21_TEGGR</name>
<keyword evidence="1" id="KW-0880">Kelch repeat</keyword>
<dbReference type="PANTHER" id="PTHR24412:SF441">
    <property type="entry name" value="KELCH-LIKE PROTEIN 28"/>
    <property type="match status" value="1"/>
</dbReference>
<dbReference type="Proteomes" id="UP001217089">
    <property type="component" value="Unassembled WGS sequence"/>
</dbReference>
<dbReference type="Pfam" id="PF07707">
    <property type="entry name" value="BACK"/>
    <property type="match status" value="1"/>
</dbReference>
<dbReference type="Gene3D" id="3.30.710.10">
    <property type="entry name" value="Potassium Channel Kv1.1, Chain A"/>
    <property type="match status" value="1"/>
</dbReference>
<organism evidence="4 5">
    <name type="scientific">Tegillarca granosa</name>
    <name type="common">Malaysian cockle</name>
    <name type="synonym">Anadara granosa</name>
    <dbReference type="NCBI Taxonomy" id="220873"/>
    <lineage>
        <taxon>Eukaryota</taxon>
        <taxon>Metazoa</taxon>
        <taxon>Spiralia</taxon>
        <taxon>Lophotrochozoa</taxon>
        <taxon>Mollusca</taxon>
        <taxon>Bivalvia</taxon>
        <taxon>Autobranchia</taxon>
        <taxon>Pteriomorphia</taxon>
        <taxon>Arcoida</taxon>
        <taxon>Arcoidea</taxon>
        <taxon>Arcidae</taxon>
        <taxon>Tegillarca</taxon>
    </lineage>
</organism>
<comment type="caution">
    <text evidence="4">The sequence shown here is derived from an EMBL/GenBank/DDBJ whole genome shotgun (WGS) entry which is preliminary data.</text>
</comment>
<dbReference type="Pfam" id="PF00651">
    <property type="entry name" value="BTB"/>
    <property type="match status" value="1"/>
</dbReference>
<feature type="domain" description="BTB" evidence="3">
    <location>
        <begin position="88"/>
        <end position="155"/>
    </location>
</feature>
<dbReference type="SMART" id="SM00225">
    <property type="entry name" value="BTB"/>
    <property type="match status" value="1"/>
</dbReference>
<sequence length="258" mass="29641">MLTESKCISNDNCHPAHNGLGYKSSNYDDHAIDIGLERKFSDLDLLTKNRISHLLSVCAGLRMESWEAKVYKILCSELTQLYRDGCFTDIIIQVEAKQFQCHKVILSSFSPYFKAMFTVQMKESKESIVKLPFIDVATFERVLDFMYSGKDVVTRQAAFELLEAASFMQIGVLQEKCEEILLQNVSIGNCFTLWQFAKKLCCSRLENAAFRFILRNFPQMSEGDTLLHMTLQDLKSLFEDENIKIQNEDLVVTLFYDG</sequence>
<accession>A0ABQ9FL21</accession>
<evidence type="ECO:0000259" key="3">
    <source>
        <dbReference type="PROSITE" id="PS50097"/>
    </source>
</evidence>
<dbReference type="SUPFAM" id="SSF54695">
    <property type="entry name" value="POZ domain"/>
    <property type="match status" value="1"/>
</dbReference>
<protein>
    <recommendedName>
        <fullName evidence="3">BTB domain-containing protein</fullName>
    </recommendedName>
</protein>
<reference evidence="4 5" key="1">
    <citation type="submission" date="2022-12" db="EMBL/GenBank/DDBJ databases">
        <title>Chromosome-level genome of Tegillarca granosa.</title>
        <authorList>
            <person name="Kim J."/>
        </authorList>
    </citation>
    <scope>NUCLEOTIDE SEQUENCE [LARGE SCALE GENOMIC DNA]</scope>
    <source>
        <strain evidence="4">Teg-2019</strain>
        <tissue evidence="4">Adductor muscle</tissue>
    </source>
</reference>
<dbReference type="InterPro" id="IPR000210">
    <property type="entry name" value="BTB/POZ_dom"/>
</dbReference>
<keyword evidence="2" id="KW-0677">Repeat</keyword>
<gene>
    <name evidence="4" type="ORF">KUTeg_006437</name>
</gene>
<evidence type="ECO:0000313" key="5">
    <source>
        <dbReference type="Proteomes" id="UP001217089"/>
    </source>
</evidence>
<proteinExistence type="predicted"/>
<evidence type="ECO:0000256" key="2">
    <source>
        <dbReference type="ARBA" id="ARBA00022737"/>
    </source>
</evidence>
<evidence type="ECO:0000256" key="1">
    <source>
        <dbReference type="ARBA" id="ARBA00022441"/>
    </source>
</evidence>
<dbReference type="PANTHER" id="PTHR24412">
    <property type="entry name" value="KELCH PROTEIN"/>
    <property type="match status" value="1"/>
</dbReference>
<dbReference type="InterPro" id="IPR011333">
    <property type="entry name" value="SKP1/BTB/POZ_sf"/>
</dbReference>
<dbReference type="PROSITE" id="PS50097">
    <property type="entry name" value="BTB"/>
    <property type="match status" value="1"/>
</dbReference>
<evidence type="ECO:0000313" key="4">
    <source>
        <dbReference type="EMBL" id="KAJ8316423.1"/>
    </source>
</evidence>
<dbReference type="CDD" id="cd18186">
    <property type="entry name" value="BTB_POZ_ZBTB_KLHL-like"/>
    <property type="match status" value="1"/>
</dbReference>
<keyword evidence="5" id="KW-1185">Reference proteome</keyword>
<dbReference type="EMBL" id="JARBDR010000328">
    <property type="protein sequence ID" value="KAJ8316423.1"/>
    <property type="molecule type" value="Genomic_DNA"/>
</dbReference>
<dbReference type="InterPro" id="IPR011705">
    <property type="entry name" value="BACK"/>
</dbReference>
<dbReference type="Gene3D" id="1.25.40.420">
    <property type="match status" value="1"/>
</dbReference>